<sequence length="83" mass="9376">MKAIQRIIIFTIISLSGVSMLFTDWEKYEATPCGKPPVGMRSEVLSAGSTSQDSIVNKYQICRSNSELELLSQFRHRRARAIL</sequence>
<accession>A0A9X3CWB2</accession>
<dbReference type="Proteomes" id="UP001148482">
    <property type="component" value="Unassembled WGS sequence"/>
</dbReference>
<protein>
    <submittedName>
        <fullName evidence="1">Uncharacterized protein</fullName>
    </submittedName>
</protein>
<comment type="caution">
    <text evidence="1">The sequence shown here is derived from an EMBL/GenBank/DDBJ whole genome shotgun (WGS) entry which is preliminary data.</text>
</comment>
<keyword evidence="2" id="KW-1185">Reference proteome</keyword>
<evidence type="ECO:0000313" key="1">
    <source>
        <dbReference type="EMBL" id="MCX2838122.1"/>
    </source>
</evidence>
<evidence type="ECO:0000313" key="2">
    <source>
        <dbReference type="Proteomes" id="UP001148482"/>
    </source>
</evidence>
<gene>
    <name evidence="1" type="ORF">OQ279_08135</name>
</gene>
<reference evidence="1" key="1">
    <citation type="submission" date="2022-11" db="EMBL/GenBank/DDBJ databases">
        <title>Salinimicrobium profundisediminis sp. nov., isolated from deep-sea sediment of the Mariana Trench.</title>
        <authorList>
            <person name="Fu H."/>
        </authorList>
    </citation>
    <scope>NUCLEOTIDE SEQUENCE</scope>
    <source>
        <strain evidence="1">MT39</strain>
    </source>
</reference>
<name>A0A9X3CWB2_9FLAO</name>
<dbReference type="AlphaFoldDB" id="A0A9X3CWB2"/>
<proteinExistence type="predicted"/>
<dbReference type="EMBL" id="JAPJDA010000011">
    <property type="protein sequence ID" value="MCX2838122.1"/>
    <property type="molecule type" value="Genomic_DNA"/>
</dbReference>
<dbReference type="RefSeq" id="WP_266069379.1">
    <property type="nucleotide sequence ID" value="NZ_JAPJDA010000011.1"/>
</dbReference>
<organism evidence="1 2">
    <name type="scientific">Salinimicrobium profundisediminis</name>
    <dbReference type="NCBI Taxonomy" id="2994553"/>
    <lineage>
        <taxon>Bacteria</taxon>
        <taxon>Pseudomonadati</taxon>
        <taxon>Bacteroidota</taxon>
        <taxon>Flavobacteriia</taxon>
        <taxon>Flavobacteriales</taxon>
        <taxon>Flavobacteriaceae</taxon>
        <taxon>Salinimicrobium</taxon>
    </lineage>
</organism>